<dbReference type="AlphaFoldDB" id="G0P328"/>
<accession>G0P328</accession>
<evidence type="ECO:0000313" key="2">
    <source>
        <dbReference type="EMBL" id="EGT43496.1"/>
    </source>
</evidence>
<gene>
    <name evidence="2" type="ORF">CAEBREN_25546</name>
</gene>
<keyword evidence="3" id="KW-1185">Reference proteome</keyword>
<feature type="region of interest" description="Disordered" evidence="1">
    <location>
        <begin position="191"/>
        <end position="219"/>
    </location>
</feature>
<proteinExistence type="predicted"/>
<feature type="compositionally biased region" description="Basic and acidic residues" evidence="1">
    <location>
        <begin position="289"/>
        <end position="303"/>
    </location>
</feature>
<feature type="region of interest" description="Disordered" evidence="1">
    <location>
        <begin position="279"/>
        <end position="303"/>
    </location>
</feature>
<dbReference type="EMBL" id="GL380035">
    <property type="protein sequence ID" value="EGT43496.1"/>
    <property type="molecule type" value="Genomic_DNA"/>
</dbReference>
<evidence type="ECO:0000256" key="1">
    <source>
        <dbReference type="SAM" id="MobiDB-lite"/>
    </source>
</evidence>
<feature type="compositionally biased region" description="Basic and acidic residues" evidence="1">
    <location>
        <begin position="191"/>
        <end position="215"/>
    </location>
</feature>
<organism evidence="3">
    <name type="scientific">Caenorhabditis brenneri</name>
    <name type="common">Nematode worm</name>
    <dbReference type="NCBI Taxonomy" id="135651"/>
    <lineage>
        <taxon>Eukaryota</taxon>
        <taxon>Metazoa</taxon>
        <taxon>Ecdysozoa</taxon>
        <taxon>Nematoda</taxon>
        <taxon>Chromadorea</taxon>
        <taxon>Rhabditida</taxon>
        <taxon>Rhabditina</taxon>
        <taxon>Rhabditomorpha</taxon>
        <taxon>Rhabditoidea</taxon>
        <taxon>Rhabditidae</taxon>
        <taxon>Peloderinae</taxon>
        <taxon>Caenorhabditis</taxon>
    </lineage>
</organism>
<dbReference type="HOGENOM" id="CLU_829554_0_0_1"/>
<reference evidence="3" key="1">
    <citation type="submission" date="2011-07" db="EMBL/GenBank/DDBJ databases">
        <authorList>
            <consortium name="Caenorhabditis brenneri Sequencing and Analysis Consortium"/>
            <person name="Wilson R.K."/>
        </authorList>
    </citation>
    <scope>NUCLEOTIDE SEQUENCE [LARGE SCALE GENOMIC DNA]</scope>
    <source>
        <strain evidence="3">PB2801</strain>
    </source>
</reference>
<evidence type="ECO:0000313" key="3">
    <source>
        <dbReference type="Proteomes" id="UP000008068"/>
    </source>
</evidence>
<dbReference type="Proteomes" id="UP000008068">
    <property type="component" value="Unassembled WGS sequence"/>
</dbReference>
<dbReference type="InParanoid" id="G0P328"/>
<feature type="region of interest" description="Disordered" evidence="1">
    <location>
        <begin position="1"/>
        <end position="58"/>
    </location>
</feature>
<sequence>MKKHLEPAAAKPPSTSQAAAANKKTKDATKSVAQTQAFSRKQKDRLQLPKSESPSKRLEELNKKIDEMSLELNDKLVGIKSKQDANSADLDERWESFKEDIMIAASPEDIKLVVKESLGQTDRLNSLDKKIETKAEANRKKLNEALEKAKKLKEKIDNDLSQAEKEMERSEYIRFEKAVLKKQTKEVFEQRKEISQKEKQIRKQEARDAEREKQAKAAALKSHIKHLATTKAHKESELFEIRKEKEAELRSLNVYKRTSVAHPATKRAALKEVIYTSSNIPSSSTAAEEPPKKRWAPRLDERQKPLHFDVEKGVAIAVPIEGKSMASTVQVPKGK</sequence>
<name>G0P328_CAEBE</name>
<protein>
    <submittedName>
        <fullName evidence="2">Uncharacterized protein</fullName>
    </submittedName>
</protein>